<evidence type="ECO:0000256" key="1">
    <source>
        <dbReference type="SAM" id="MobiDB-lite"/>
    </source>
</evidence>
<dbReference type="Proteomes" id="UP000291084">
    <property type="component" value="Chromosome 5"/>
</dbReference>
<feature type="region of interest" description="Disordered" evidence="1">
    <location>
        <begin position="93"/>
        <end position="123"/>
    </location>
</feature>
<accession>A0A0S3S338</accession>
<organism evidence="2 3">
    <name type="scientific">Vigna angularis var. angularis</name>
    <dbReference type="NCBI Taxonomy" id="157739"/>
    <lineage>
        <taxon>Eukaryota</taxon>
        <taxon>Viridiplantae</taxon>
        <taxon>Streptophyta</taxon>
        <taxon>Embryophyta</taxon>
        <taxon>Tracheophyta</taxon>
        <taxon>Spermatophyta</taxon>
        <taxon>Magnoliopsida</taxon>
        <taxon>eudicotyledons</taxon>
        <taxon>Gunneridae</taxon>
        <taxon>Pentapetalae</taxon>
        <taxon>rosids</taxon>
        <taxon>fabids</taxon>
        <taxon>Fabales</taxon>
        <taxon>Fabaceae</taxon>
        <taxon>Papilionoideae</taxon>
        <taxon>50 kb inversion clade</taxon>
        <taxon>NPAAA clade</taxon>
        <taxon>indigoferoid/millettioid clade</taxon>
        <taxon>Phaseoleae</taxon>
        <taxon>Vigna</taxon>
    </lineage>
</organism>
<gene>
    <name evidence="2" type="primary">Vigan.05G054500</name>
    <name evidence="2" type="ORF">VIGAN_05054500</name>
</gene>
<protein>
    <submittedName>
        <fullName evidence="2">Uncharacterized protein</fullName>
    </submittedName>
</protein>
<keyword evidence="3" id="KW-1185">Reference proteome</keyword>
<name>A0A0S3S338_PHAAN</name>
<dbReference type="EMBL" id="AP015038">
    <property type="protein sequence ID" value="BAT87201.1"/>
    <property type="molecule type" value="Genomic_DNA"/>
</dbReference>
<feature type="non-terminal residue" evidence="2">
    <location>
        <position position="1"/>
    </location>
</feature>
<feature type="compositionally biased region" description="Low complexity" evidence="1">
    <location>
        <begin position="98"/>
        <end position="114"/>
    </location>
</feature>
<reference evidence="2 3" key="1">
    <citation type="journal article" date="2015" name="Sci. Rep.">
        <title>The power of single molecule real-time sequencing technology in the de novo assembly of a eukaryotic genome.</title>
        <authorList>
            <person name="Sakai H."/>
            <person name="Naito K."/>
            <person name="Ogiso-Tanaka E."/>
            <person name="Takahashi Y."/>
            <person name="Iseki K."/>
            <person name="Muto C."/>
            <person name="Satou K."/>
            <person name="Teruya K."/>
            <person name="Shiroma A."/>
            <person name="Shimoji M."/>
            <person name="Hirano T."/>
            <person name="Itoh T."/>
            <person name="Kaga A."/>
            <person name="Tomooka N."/>
        </authorList>
    </citation>
    <scope>NUCLEOTIDE SEQUENCE [LARGE SCALE GENOMIC DNA]</scope>
    <source>
        <strain evidence="3">cv. Shumari</strain>
    </source>
</reference>
<proteinExistence type="predicted"/>
<sequence length="123" mass="13997">SWDNSSTRHLLWNIKVLPTIFFRNLIERGHQRSRSNKKLPSRRPNGHIGSRGLQNLIPLLGKHSIKLLIRPLTIPLLNILLSPQQIVLFNTTNMGNTRSISNSRSSTRQWSSASHNSRGFIPS</sequence>
<evidence type="ECO:0000313" key="2">
    <source>
        <dbReference type="EMBL" id="BAT87201.1"/>
    </source>
</evidence>
<evidence type="ECO:0000313" key="3">
    <source>
        <dbReference type="Proteomes" id="UP000291084"/>
    </source>
</evidence>
<dbReference type="AlphaFoldDB" id="A0A0S3S338"/>